<name>A0A3G4ZXL6_9VIRU</name>
<dbReference type="EC" id="5.1.3.2" evidence="4"/>
<keyword evidence="5" id="KW-0520">NAD</keyword>
<dbReference type="PANTHER" id="PTHR43725">
    <property type="entry name" value="UDP-GLUCOSE 4-EPIMERASE"/>
    <property type="match status" value="1"/>
</dbReference>
<comment type="catalytic activity">
    <reaction evidence="1">
        <text>UDP-alpha-D-glucose = UDP-alpha-D-galactose</text>
        <dbReference type="Rhea" id="RHEA:22168"/>
        <dbReference type="ChEBI" id="CHEBI:58885"/>
        <dbReference type="ChEBI" id="CHEBI:66914"/>
        <dbReference type="EC" id="5.1.3.2"/>
    </reaction>
</comment>
<gene>
    <name evidence="9" type="ORF">Edafosvirus6_8</name>
</gene>
<dbReference type="GO" id="GO:0006012">
    <property type="term" value="P:galactose metabolic process"/>
    <property type="evidence" value="ECO:0007669"/>
    <property type="project" value="UniProtKB-KW"/>
</dbReference>
<dbReference type="InterPro" id="IPR001509">
    <property type="entry name" value="Epimerase_deHydtase"/>
</dbReference>
<dbReference type="PANTHER" id="PTHR43725:SF47">
    <property type="entry name" value="UDP-GLUCOSE 4-EPIMERASE"/>
    <property type="match status" value="1"/>
</dbReference>
<evidence type="ECO:0000256" key="3">
    <source>
        <dbReference type="ARBA" id="ARBA00005007"/>
    </source>
</evidence>
<feature type="domain" description="NAD-dependent epimerase/dehydratase" evidence="8">
    <location>
        <begin position="3"/>
        <end position="264"/>
    </location>
</feature>
<dbReference type="InterPro" id="IPR005886">
    <property type="entry name" value="UDP_G4E"/>
</dbReference>
<comment type="cofactor">
    <cofactor evidence="2">
        <name>NAD(+)</name>
        <dbReference type="ChEBI" id="CHEBI:57540"/>
    </cofactor>
</comment>
<evidence type="ECO:0000256" key="4">
    <source>
        <dbReference type="ARBA" id="ARBA00013189"/>
    </source>
</evidence>
<sequence>MSILVTGGTGFIGSHTCVELLNAGYNIIIIDNLSNSKIQVIDHIKKITGKSFQFYQMDMLNKVNLDFLFQKHKFTHIIHFAGLKSVSESNKQPLLYYSHNLTILFNLLEVMEKYNCHNIIFSSSATVYTNQNVASFTPYNESETPIGIGITNAYGQTKYMQEKILDDLYKSNNKWNITILRYFNPVGSHTSGLLTENPNGFPNNLMPYIVKTAKGEYKELNIFGSDYETRDGTCIRDFIHVVDLAKGHIQAIKKIKGFNIYNLGTGKGTSVLEIIKIFEKVHNIKLNYIMKDRRTGDVPISYANVDKAKIELEWQTEKTIENMCRDSYLQN</sequence>
<evidence type="ECO:0000256" key="1">
    <source>
        <dbReference type="ARBA" id="ARBA00000083"/>
    </source>
</evidence>
<comment type="pathway">
    <text evidence="3">Carbohydrate metabolism.</text>
</comment>
<keyword evidence="7" id="KW-0413">Isomerase</keyword>
<organism evidence="9">
    <name type="scientific">Edafosvirus sp</name>
    <dbReference type="NCBI Taxonomy" id="2487765"/>
    <lineage>
        <taxon>Viruses</taxon>
        <taxon>Varidnaviria</taxon>
        <taxon>Bamfordvirae</taxon>
        <taxon>Nucleocytoviricota</taxon>
        <taxon>Megaviricetes</taxon>
        <taxon>Imitervirales</taxon>
        <taxon>Mimiviridae</taxon>
        <taxon>Klosneuvirinae</taxon>
    </lineage>
</organism>
<dbReference type="Gene3D" id="3.40.50.720">
    <property type="entry name" value="NAD(P)-binding Rossmann-like Domain"/>
    <property type="match status" value="1"/>
</dbReference>
<dbReference type="Pfam" id="PF01370">
    <property type="entry name" value="Epimerase"/>
    <property type="match status" value="1"/>
</dbReference>
<evidence type="ECO:0000259" key="8">
    <source>
        <dbReference type="Pfam" id="PF01370"/>
    </source>
</evidence>
<evidence type="ECO:0000256" key="2">
    <source>
        <dbReference type="ARBA" id="ARBA00001911"/>
    </source>
</evidence>
<dbReference type="EMBL" id="MK072071">
    <property type="protein sequence ID" value="AYV78159.1"/>
    <property type="molecule type" value="Genomic_DNA"/>
</dbReference>
<dbReference type="GO" id="GO:0003978">
    <property type="term" value="F:UDP-glucose 4-epimerase activity"/>
    <property type="evidence" value="ECO:0007669"/>
    <property type="project" value="UniProtKB-EC"/>
</dbReference>
<evidence type="ECO:0000256" key="6">
    <source>
        <dbReference type="ARBA" id="ARBA00023144"/>
    </source>
</evidence>
<evidence type="ECO:0000313" key="9">
    <source>
        <dbReference type="EMBL" id="AYV78159.1"/>
    </source>
</evidence>
<reference evidence="9" key="1">
    <citation type="submission" date="2018-10" db="EMBL/GenBank/DDBJ databases">
        <title>Hidden diversity of soil giant viruses.</title>
        <authorList>
            <person name="Schulz F."/>
            <person name="Alteio L."/>
            <person name="Goudeau D."/>
            <person name="Ryan E.M."/>
            <person name="Malmstrom R.R."/>
            <person name="Blanchard J."/>
            <person name="Woyke T."/>
        </authorList>
    </citation>
    <scope>NUCLEOTIDE SEQUENCE</scope>
    <source>
        <strain evidence="9">EDV1</strain>
    </source>
</reference>
<proteinExistence type="predicted"/>
<protein>
    <recommendedName>
        <fullName evidence="4">UDP-glucose 4-epimerase</fullName>
        <ecNumber evidence="4">5.1.3.2</ecNumber>
    </recommendedName>
</protein>
<dbReference type="PRINTS" id="PR01713">
    <property type="entry name" value="NUCEPIMERASE"/>
</dbReference>
<dbReference type="CDD" id="cd05247">
    <property type="entry name" value="UDP_G4E_1_SDR_e"/>
    <property type="match status" value="1"/>
</dbReference>
<keyword evidence="6" id="KW-0299">Galactose metabolism</keyword>
<evidence type="ECO:0000256" key="5">
    <source>
        <dbReference type="ARBA" id="ARBA00023027"/>
    </source>
</evidence>
<dbReference type="InterPro" id="IPR036291">
    <property type="entry name" value="NAD(P)-bd_dom_sf"/>
</dbReference>
<accession>A0A3G4ZXL6</accession>
<keyword evidence="6" id="KW-0119">Carbohydrate metabolism</keyword>
<dbReference type="NCBIfam" id="TIGR01179">
    <property type="entry name" value="galE"/>
    <property type="match status" value="1"/>
</dbReference>
<dbReference type="Gene3D" id="3.90.25.10">
    <property type="entry name" value="UDP-galactose 4-epimerase, domain 1"/>
    <property type="match status" value="1"/>
</dbReference>
<dbReference type="SUPFAM" id="SSF51735">
    <property type="entry name" value="NAD(P)-binding Rossmann-fold domains"/>
    <property type="match status" value="1"/>
</dbReference>
<evidence type="ECO:0000256" key="7">
    <source>
        <dbReference type="ARBA" id="ARBA00023235"/>
    </source>
</evidence>